<evidence type="ECO:0000256" key="3">
    <source>
        <dbReference type="ARBA" id="ARBA00022801"/>
    </source>
</evidence>
<dbReference type="Proteomes" id="UP001066276">
    <property type="component" value="Chromosome 5"/>
</dbReference>
<name>A0AAV7RVY4_PLEWA</name>
<evidence type="ECO:0000313" key="7">
    <source>
        <dbReference type="EMBL" id="KAJ1154998.1"/>
    </source>
</evidence>
<keyword evidence="8" id="KW-1185">Reference proteome</keyword>
<keyword evidence="4" id="KW-0460">Magnesium</keyword>
<evidence type="ECO:0000256" key="4">
    <source>
        <dbReference type="ARBA" id="ARBA00022842"/>
    </source>
</evidence>
<evidence type="ECO:0000256" key="6">
    <source>
        <dbReference type="ARBA" id="ARBA00069357"/>
    </source>
</evidence>
<dbReference type="Gene3D" id="3.40.50.1000">
    <property type="entry name" value="HAD superfamily/HAD-like"/>
    <property type="match status" value="1"/>
</dbReference>
<keyword evidence="2" id="KW-0479">Metal-binding</keyword>
<dbReference type="PANTHER" id="PTHR12103">
    <property type="entry name" value="5'-NUCLEOTIDASE DOMAIN-CONTAINING"/>
    <property type="match status" value="1"/>
</dbReference>
<dbReference type="Pfam" id="PF05761">
    <property type="entry name" value="5_nucleotid"/>
    <property type="match status" value="1"/>
</dbReference>
<reference evidence="7" key="1">
    <citation type="journal article" date="2022" name="bioRxiv">
        <title>Sequencing and chromosome-scale assembly of the giantPleurodeles waltlgenome.</title>
        <authorList>
            <person name="Brown T."/>
            <person name="Elewa A."/>
            <person name="Iarovenko S."/>
            <person name="Subramanian E."/>
            <person name="Araus A.J."/>
            <person name="Petzold A."/>
            <person name="Susuki M."/>
            <person name="Suzuki K.-i.T."/>
            <person name="Hayashi T."/>
            <person name="Toyoda A."/>
            <person name="Oliveira C."/>
            <person name="Osipova E."/>
            <person name="Leigh N.D."/>
            <person name="Simon A."/>
            <person name="Yun M.H."/>
        </authorList>
    </citation>
    <scope>NUCLEOTIDE SEQUENCE</scope>
    <source>
        <strain evidence="7">20211129_DDA</strain>
        <tissue evidence="7">Liver</tissue>
    </source>
</reference>
<proteinExistence type="inferred from homology"/>
<evidence type="ECO:0000256" key="1">
    <source>
        <dbReference type="ARBA" id="ARBA00009589"/>
    </source>
</evidence>
<sequence length="455" mass="52493">MSASFSLSDCDVIGFDLDHTLCRYRLRDTSRLIYDGFSHYLVSERGFSKDLLNPAPEHWDFCSKGLVLDLEEGNILKLAADGSVLRASHGTKHLSTEEIVKLYGQKREWKHFKSISEGFTRSAKYYFYDNYFDLPGALLCARIVDCLGERESSKKYDFWKDMIAAIEHNYNSSAFKENSGLYFPALKEHPSKYVHPCPESVKSWIRRLKEAGKILVLITSSHSDYCRLLCEHILGKNFEELFDIIITNALKPGFFSQTPDQRRFHTLENDKEQDVLPFLDKPGWYSQGNWIQLYDLLKKMSGKPEPKVVYFGDSMRSDIFSAHHYSNWETVLILEELRDDGDKEQEETKLRALKKRVKYEASEPKAPYSPSKQWGSMFVETLPGTQNGVETLVPTWYCTCIHTYSTIAIPSIESIADLPLDYKFTRFSHKLSNIDGYYPQAPREFTSINEPVTAE</sequence>
<evidence type="ECO:0000313" key="8">
    <source>
        <dbReference type="Proteomes" id="UP001066276"/>
    </source>
</evidence>
<dbReference type="FunFam" id="3.40.50.1000:FF:000086">
    <property type="entry name" value="LD24878p"/>
    <property type="match status" value="1"/>
</dbReference>
<evidence type="ECO:0000256" key="2">
    <source>
        <dbReference type="ARBA" id="ARBA00022723"/>
    </source>
</evidence>
<keyword evidence="5" id="KW-0007">Acetylation</keyword>
<dbReference type="AlphaFoldDB" id="A0AAV7RVY4"/>
<keyword evidence="3" id="KW-0378">Hydrolase</keyword>
<comment type="caution">
    <text evidence="7">The sequence shown here is derived from an EMBL/GenBank/DDBJ whole genome shotgun (WGS) entry which is preliminary data.</text>
</comment>
<comment type="similarity">
    <text evidence="1">Belongs to the 5'(3')-deoxyribonucleotidase family.</text>
</comment>
<dbReference type="InterPro" id="IPR008380">
    <property type="entry name" value="HAD-SF_hydro_IG_5-nucl"/>
</dbReference>
<gene>
    <name evidence="7" type="ORF">NDU88_007735</name>
</gene>
<dbReference type="GO" id="GO:0008253">
    <property type="term" value="F:5'-nucleotidase activity"/>
    <property type="evidence" value="ECO:0007669"/>
    <property type="project" value="TreeGrafter"/>
</dbReference>
<protein>
    <recommendedName>
        <fullName evidence="6">5'-nucleotidase domain-containing protein 1</fullName>
    </recommendedName>
</protein>
<dbReference type="GO" id="GO:0046872">
    <property type="term" value="F:metal ion binding"/>
    <property type="evidence" value="ECO:0007669"/>
    <property type="project" value="UniProtKB-KW"/>
</dbReference>
<accession>A0AAV7RVY4</accession>
<dbReference type="InterPro" id="IPR023214">
    <property type="entry name" value="HAD_sf"/>
</dbReference>
<dbReference type="EMBL" id="JANPWB010000009">
    <property type="protein sequence ID" value="KAJ1154998.1"/>
    <property type="molecule type" value="Genomic_DNA"/>
</dbReference>
<evidence type="ECO:0000256" key="5">
    <source>
        <dbReference type="ARBA" id="ARBA00022990"/>
    </source>
</evidence>
<dbReference type="SUPFAM" id="SSF56784">
    <property type="entry name" value="HAD-like"/>
    <property type="match status" value="1"/>
</dbReference>
<dbReference type="InterPro" id="IPR036412">
    <property type="entry name" value="HAD-like_sf"/>
</dbReference>
<organism evidence="7 8">
    <name type="scientific">Pleurodeles waltl</name>
    <name type="common">Iberian ribbed newt</name>
    <dbReference type="NCBI Taxonomy" id="8319"/>
    <lineage>
        <taxon>Eukaryota</taxon>
        <taxon>Metazoa</taxon>
        <taxon>Chordata</taxon>
        <taxon>Craniata</taxon>
        <taxon>Vertebrata</taxon>
        <taxon>Euteleostomi</taxon>
        <taxon>Amphibia</taxon>
        <taxon>Batrachia</taxon>
        <taxon>Caudata</taxon>
        <taxon>Salamandroidea</taxon>
        <taxon>Salamandridae</taxon>
        <taxon>Pleurodelinae</taxon>
        <taxon>Pleurodeles</taxon>
    </lineage>
</organism>
<dbReference type="PANTHER" id="PTHR12103:SF38">
    <property type="entry name" value="5'-NUCLEOTIDASE DOMAIN-CONTAINING PROTEIN 1"/>
    <property type="match status" value="1"/>
</dbReference>